<evidence type="ECO:0000313" key="5">
    <source>
        <dbReference type="EMBL" id="KAJ4360123.1"/>
    </source>
</evidence>
<evidence type="ECO:0000259" key="4">
    <source>
        <dbReference type="SMART" id="SM00249"/>
    </source>
</evidence>
<evidence type="ECO:0000256" key="1">
    <source>
        <dbReference type="ARBA" id="ARBA00022723"/>
    </source>
</evidence>
<dbReference type="InterPro" id="IPR013083">
    <property type="entry name" value="Znf_RING/FYVE/PHD"/>
</dbReference>
<feature type="domain" description="Zinc finger PHD-type" evidence="4">
    <location>
        <begin position="161"/>
        <end position="213"/>
    </location>
</feature>
<dbReference type="RefSeq" id="XP_056076325.1">
    <property type="nucleotide sequence ID" value="XM_056209503.1"/>
</dbReference>
<comment type="caution">
    <text evidence="5">The sequence shown here is derived from an EMBL/GenBank/DDBJ whole genome shotgun (WGS) entry which is preliminary data.</text>
</comment>
<reference evidence="5" key="1">
    <citation type="submission" date="2022-10" db="EMBL/GenBank/DDBJ databases">
        <title>Tapping the CABI collections for fungal endophytes: first genome assemblies for Collariella, Neodidymelliopsis, Ascochyta clinopodiicola, Didymella pomorum, Didymosphaeria variabile, Neocosmospora piperis and Neocucurbitaria cava.</title>
        <authorList>
            <person name="Hill R."/>
        </authorList>
    </citation>
    <scope>NUCLEOTIDE SEQUENCE</scope>
    <source>
        <strain evidence="5">IMI 356815</strain>
    </source>
</reference>
<dbReference type="EMBL" id="JAPEUX010000001">
    <property type="protein sequence ID" value="KAJ4360123.1"/>
    <property type="molecule type" value="Genomic_DNA"/>
</dbReference>
<proteinExistence type="predicted"/>
<protein>
    <recommendedName>
        <fullName evidence="4">Zinc finger PHD-type domain-containing protein</fullName>
    </recommendedName>
</protein>
<dbReference type="InterPro" id="IPR001965">
    <property type="entry name" value="Znf_PHD"/>
</dbReference>
<name>A0A9W9CF62_9PLEO</name>
<dbReference type="InterPro" id="IPR019786">
    <property type="entry name" value="Zinc_finger_PHD-type_CS"/>
</dbReference>
<dbReference type="InterPro" id="IPR011011">
    <property type="entry name" value="Znf_FYVE_PHD"/>
</dbReference>
<dbReference type="SMART" id="SM00249">
    <property type="entry name" value="PHD"/>
    <property type="match status" value="1"/>
</dbReference>
<keyword evidence="1" id="KW-0479">Metal-binding</keyword>
<keyword evidence="2" id="KW-0863">Zinc-finger</keyword>
<dbReference type="AlphaFoldDB" id="A0A9W9CF62"/>
<dbReference type="SUPFAM" id="SSF57903">
    <property type="entry name" value="FYVE/PHD zinc finger"/>
    <property type="match status" value="1"/>
</dbReference>
<dbReference type="Gene3D" id="3.30.40.10">
    <property type="entry name" value="Zinc/RING finger domain, C3HC4 (zinc finger)"/>
    <property type="match status" value="1"/>
</dbReference>
<accession>A0A9W9CF62</accession>
<dbReference type="Proteomes" id="UP001140513">
    <property type="component" value="Unassembled WGS sequence"/>
</dbReference>
<dbReference type="GeneID" id="80904213"/>
<evidence type="ECO:0000256" key="2">
    <source>
        <dbReference type="ARBA" id="ARBA00022771"/>
    </source>
</evidence>
<keyword evidence="6" id="KW-1185">Reference proteome</keyword>
<sequence>MSKEEKYSVAFAGFPLGPAQEYQHQPGISFEAAPMADYGPIRSERPVTHCEYDSQTETEGSTNGEIYDGNQPCFGGKLDCNLNIIGRVQSSLSIQLPASTEAIEPATDVEESTHQTPRNTVAHGNYTWPAQKESTSPVPARPTPGFEITPKDLYPHPSQAICSCKRPAKTGTVRIVQCRNPECSVQWYHYACLKDVREKGVARFGTLLCEVCRGEEYWGKAEGVTDLSMPFTREEIMNGISGISNASGASDPYILGKNML</sequence>
<gene>
    <name evidence="5" type="ORF">N0V89_000683</name>
</gene>
<evidence type="ECO:0000313" key="6">
    <source>
        <dbReference type="Proteomes" id="UP001140513"/>
    </source>
</evidence>
<keyword evidence="3" id="KW-0862">Zinc</keyword>
<organism evidence="5 6">
    <name type="scientific">Didymosphaeria variabile</name>
    <dbReference type="NCBI Taxonomy" id="1932322"/>
    <lineage>
        <taxon>Eukaryota</taxon>
        <taxon>Fungi</taxon>
        <taxon>Dikarya</taxon>
        <taxon>Ascomycota</taxon>
        <taxon>Pezizomycotina</taxon>
        <taxon>Dothideomycetes</taxon>
        <taxon>Pleosporomycetidae</taxon>
        <taxon>Pleosporales</taxon>
        <taxon>Massarineae</taxon>
        <taxon>Didymosphaeriaceae</taxon>
        <taxon>Didymosphaeria</taxon>
    </lineage>
</organism>
<dbReference type="GO" id="GO:0008270">
    <property type="term" value="F:zinc ion binding"/>
    <property type="evidence" value="ECO:0007669"/>
    <property type="project" value="UniProtKB-KW"/>
</dbReference>
<dbReference type="OrthoDB" id="5411773at2759"/>
<evidence type="ECO:0000256" key="3">
    <source>
        <dbReference type="ARBA" id="ARBA00022833"/>
    </source>
</evidence>
<dbReference type="PROSITE" id="PS01359">
    <property type="entry name" value="ZF_PHD_1"/>
    <property type="match status" value="1"/>
</dbReference>